<protein>
    <submittedName>
        <fullName evidence="1">Uncharacterized protein</fullName>
    </submittedName>
</protein>
<evidence type="ECO:0000313" key="1">
    <source>
        <dbReference type="EMBL" id="KIE07748.1"/>
    </source>
</evidence>
<dbReference type="EMBL" id="JHEG02000059">
    <property type="protein sequence ID" value="KIE07748.1"/>
    <property type="molecule type" value="Genomic_DNA"/>
</dbReference>
<organism evidence="1">
    <name type="scientific">Tolypothrix bouteillei VB521301</name>
    <dbReference type="NCBI Taxonomy" id="1479485"/>
    <lineage>
        <taxon>Bacteria</taxon>
        <taxon>Bacillati</taxon>
        <taxon>Cyanobacteriota</taxon>
        <taxon>Cyanophyceae</taxon>
        <taxon>Nostocales</taxon>
        <taxon>Tolypothrichaceae</taxon>
        <taxon>Tolypothrix</taxon>
    </lineage>
</organism>
<gene>
    <name evidence="1" type="ORF">DA73_0242835</name>
</gene>
<proteinExistence type="predicted"/>
<reference evidence="1" key="1">
    <citation type="journal article" date="2015" name="Genome Announc.">
        <title>Draft Genome Sequence of Tolypothrix boutellei Strain VB521301.</title>
        <authorList>
            <person name="Chandrababunaidu M.M."/>
            <person name="Singh D."/>
            <person name="Sen D."/>
            <person name="Bhan S."/>
            <person name="Das S."/>
            <person name="Gupta A."/>
            <person name="Adhikary S.P."/>
            <person name="Tripathy S."/>
        </authorList>
    </citation>
    <scope>NUCLEOTIDE SEQUENCE</scope>
    <source>
        <strain evidence="1">VB521301</strain>
    </source>
</reference>
<sequence length="62" mass="7511">MLFVIVEFALWPILFLLPRKYIKFQTKLLVELSFSQLSIYKKNFGTNTIDFLDRKKVREKLE</sequence>
<dbReference type="STRING" id="1479485.DA73_0242835"/>
<dbReference type="AlphaFoldDB" id="A0A0C1QVE3"/>
<accession>A0A0C1QVE3</accession>
<comment type="caution">
    <text evidence="1">The sequence shown here is derived from an EMBL/GenBank/DDBJ whole genome shotgun (WGS) entry which is preliminary data.</text>
</comment>
<name>A0A0C1QVE3_9CYAN</name>